<evidence type="ECO:0000259" key="4">
    <source>
        <dbReference type="Pfam" id="PF04577"/>
    </source>
</evidence>
<sequence length="391" mass="42870">MVDPGSDVSGVPDSLSVGGLEAMINGSDQAYRDAAGIKQVSQLAPRGSYSRRPMALMDTFHIIPQLVENFKYNASISEQFYSEINATVLADAYVSGQGTVVTRNGLLVQESALEYLAHNQVPDGFRREQTGQGFTFAIQPDTIIEEACILVKRPWYRNYGHWLVDGATILAHFAEQIITTPLTVVIGANESPLQRNIVRETTDKICPGARVIEMPDTATWRFANLLYVTPLHRPPMVKWPPAMAKLKAAFVEEGTQAVQGQRLYLSRADADTRRLANEAELSGLLDQHGFKTVFTNGMSLADQARLFSSAEVVMGVKGAALTNLLFCAPEATAICLSPGDFVDPFFWDIAGQMGMAYAEVFGRSVTNNSIGRNDFLIEAERLERVLATLLT</sequence>
<comment type="caution">
    <text evidence="5">The sequence shown here is derived from an EMBL/GenBank/DDBJ whole genome shotgun (WGS) entry which is preliminary data.</text>
</comment>
<proteinExistence type="predicted"/>
<organism evidence="5 6">
    <name type="scientific">Nitrospirillum amazonense</name>
    <dbReference type="NCBI Taxonomy" id="28077"/>
    <lineage>
        <taxon>Bacteria</taxon>
        <taxon>Pseudomonadati</taxon>
        <taxon>Pseudomonadota</taxon>
        <taxon>Alphaproteobacteria</taxon>
        <taxon>Rhodospirillales</taxon>
        <taxon>Azospirillaceae</taxon>
        <taxon>Nitrospirillum</taxon>
    </lineage>
</organism>
<dbReference type="InterPro" id="IPR049625">
    <property type="entry name" value="Glyco_transf_61_cat"/>
</dbReference>
<evidence type="ECO:0000256" key="1">
    <source>
        <dbReference type="ARBA" id="ARBA00022676"/>
    </source>
</evidence>
<evidence type="ECO:0000256" key="2">
    <source>
        <dbReference type="ARBA" id="ARBA00022679"/>
    </source>
</evidence>
<name>A0A560H4D9_9PROT</name>
<dbReference type="RefSeq" id="WP_186455831.1">
    <property type="nucleotide sequence ID" value="NZ_VITR01000008.1"/>
</dbReference>
<evidence type="ECO:0000313" key="5">
    <source>
        <dbReference type="EMBL" id="TWB41175.1"/>
    </source>
</evidence>
<keyword evidence="2" id="KW-0808">Transferase</keyword>
<dbReference type="GO" id="GO:0016757">
    <property type="term" value="F:glycosyltransferase activity"/>
    <property type="evidence" value="ECO:0007669"/>
    <property type="project" value="UniProtKB-KW"/>
</dbReference>
<keyword evidence="1" id="KW-0328">Glycosyltransferase</keyword>
<protein>
    <submittedName>
        <fullName evidence="5">Uncharacterized protein DUF563</fullName>
    </submittedName>
</protein>
<reference evidence="5 6" key="1">
    <citation type="submission" date="2019-06" db="EMBL/GenBank/DDBJ databases">
        <title>Genomic Encyclopedia of Type Strains, Phase IV (KMG-V): Genome sequencing to study the core and pangenomes of soil and plant-associated prokaryotes.</title>
        <authorList>
            <person name="Whitman W."/>
        </authorList>
    </citation>
    <scope>NUCLEOTIDE SEQUENCE [LARGE SCALE GENOMIC DNA]</scope>
    <source>
        <strain evidence="5 6">BR 11622</strain>
    </source>
</reference>
<dbReference type="AlphaFoldDB" id="A0A560H4D9"/>
<keyword evidence="6" id="KW-1185">Reference proteome</keyword>
<dbReference type="PANTHER" id="PTHR20961:SF150">
    <property type="entry name" value="GLYCOSYLTRANSFERASE FAMILY 61 PROTEIN"/>
    <property type="match status" value="1"/>
</dbReference>
<keyword evidence="3" id="KW-0325">Glycoprotein</keyword>
<evidence type="ECO:0000256" key="3">
    <source>
        <dbReference type="ARBA" id="ARBA00023180"/>
    </source>
</evidence>
<feature type="domain" description="Glycosyltransferase 61 catalytic" evidence="4">
    <location>
        <begin position="159"/>
        <end position="333"/>
    </location>
</feature>
<dbReference type="EMBL" id="VITR01000008">
    <property type="protein sequence ID" value="TWB41175.1"/>
    <property type="molecule type" value="Genomic_DNA"/>
</dbReference>
<dbReference type="PANTHER" id="PTHR20961">
    <property type="entry name" value="GLYCOSYLTRANSFERASE"/>
    <property type="match status" value="1"/>
</dbReference>
<evidence type="ECO:0000313" key="6">
    <source>
        <dbReference type="Proteomes" id="UP000315751"/>
    </source>
</evidence>
<gene>
    <name evidence="5" type="ORF">FBZ90_108199</name>
</gene>
<dbReference type="Proteomes" id="UP000315751">
    <property type="component" value="Unassembled WGS sequence"/>
</dbReference>
<dbReference type="Pfam" id="PF04577">
    <property type="entry name" value="Glyco_transf_61"/>
    <property type="match status" value="1"/>
</dbReference>
<accession>A0A560H4D9</accession>
<dbReference type="InterPro" id="IPR007657">
    <property type="entry name" value="Glycosyltransferase_61"/>
</dbReference>